<proteinExistence type="predicted"/>
<comment type="caution">
    <text evidence="3">The sequence shown here is derived from an EMBL/GenBank/DDBJ whole genome shotgun (WGS) entry which is preliminary data.</text>
</comment>
<dbReference type="PANTHER" id="PTHR46961:SF13">
    <property type="entry name" value="DYNEIN AXONEMAL HEAVY CHAIN 3"/>
    <property type="match status" value="1"/>
</dbReference>
<keyword evidence="4" id="KW-1185">Reference proteome</keyword>
<reference evidence="3 4" key="1">
    <citation type="submission" date="2021-06" db="EMBL/GenBank/DDBJ databases">
        <authorList>
            <person name="Palmer J.M."/>
        </authorList>
    </citation>
    <scope>NUCLEOTIDE SEQUENCE [LARGE SCALE GENOMIC DNA]</scope>
    <source>
        <strain evidence="3 4">GA_2019</strain>
        <tissue evidence="3">Muscle</tissue>
    </source>
</reference>
<evidence type="ECO:0000313" key="3">
    <source>
        <dbReference type="EMBL" id="MEQ2176601.1"/>
    </source>
</evidence>
<dbReference type="Gene3D" id="1.10.8.710">
    <property type="match status" value="1"/>
</dbReference>
<dbReference type="Pfam" id="PF17852">
    <property type="entry name" value="Dynein_AAA_lid"/>
    <property type="match status" value="1"/>
</dbReference>
<accession>A0ABV0NYR9</accession>
<dbReference type="Proteomes" id="UP001476798">
    <property type="component" value="Unassembled WGS sequence"/>
</dbReference>
<dbReference type="InterPro" id="IPR043157">
    <property type="entry name" value="Dynein_AAA1S"/>
</dbReference>
<protein>
    <recommendedName>
        <fullName evidence="5">Dynein heavy chain</fullName>
    </recommendedName>
</protein>
<dbReference type="InterPro" id="IPR041466">
    <property type="entry name" value="Dynein_AAA5_ext"/>
</dbReference>
<dbReference type="EMBL" id="JAHRIO010054436">
    <property type="protein sequence ID" value="MEQ2176601.1"/>
    <property type="molecule type" value="Genomic_DNA"/>
</dbReference>
<evidence type="ECO:0008006" key="5">
    <source>
        <dbReference type="Google" id="ProtNLM"/>
    </source>
</evidence>
<dbReference type="PANTHER" id="PTHR46961">
    <property type="entry name" value="DYNEIN HEAVY CHAIN 1, AXONEMAL-LIKE PROTEIN"/>
    <property type="match status" value="1"/>
</dbReference>
<feature type="domain" description="Dynein heavy chain hydrolytic ATP-binding dynein motor region" evidence="1">
    <location>
        <begin position="48"/>
        <end position="111"/>
    </location>
</feature>
<evidence type="ECO:0000313" key="4">
    <source>
        <dbReference type="Proteomes" id="UP001476798"/>
    </source>
</evidence>
<name>A0ABV0NYR9_9TELE</name>
<dbReference type="InterPro" id="IPR035699">
    <property type="entry name" value="AAA_6"/>
</dbReference>
<dbReference type="Gene3D" id="1.10.472.130">
    <property type="match status" value="1"/>
</dbReference>
<gene>
    <name evidence="3" type="ORF">GOODEAATRI_029690</name>
</gene>
<feature type="domain" description="Dynein heavy chain AAA 5 extension" evidence="2">
    <location>
        <begin position="130"/>
        <end position="243"/>
    </location>
</feature>
<evidence type="ECO:0000259" key="1">
    <source>
        <dbReference type="Pfam" id="PF12774"/>
    </source>
</evidence>
<evidence type="ECO:0000259" key="2">
    <source>
        <dbReference type="Pfam" id="PF17852"/>
    </source>
</evidence>
<dbReference type="Pfam" id="PF12774">
    <property type="entry name" value="AAA_6"/>
    <property type="match status" value="1"/>
</dbReference>
<dbReference type="InterPro" id="IPR026983">
    <property type="entry name" value="DHC"/>
</dbReference>
<sequence>MMVPDYGLIGEISLYSMGFIESRRYNARCSKCIMSWFKAQTFHLNFTGSLAQKIVATYRLCSEQLSSQYHYDYGMRAVKTVLTAAGNLKLKYPQENESVLLLRALMDVNMANGEIIQMSPKMSLIFEPADLEQASPATGLFLFALVWSLGGTITGDSRKKFDTFFRNMVTGMDDEHPRPKSIKLKKNNIFPERGHNISNLILHITINQMPAYFMPTTLNYFAGTVYDYYFHKDGHGQWNSWTDSITKEENIIPAGTKVSMSMCLLFCACSTCEIFIFVVSVF</sequence>
<organism evidence="3 4">
    <name type="scientific">Goodea atripinnis</name>
    <dbReference type="NCBI Taxonomy" id="208336"/>
    <lineage>
        <taxon>Eukaryota</taxon>
        <taxon>Metazoa</taxon>
        <taxon>Chordata</taxon>
        <taxon>Craniata</taxon>
        <taxon>Vertebrata</taxon>
        <taxon>Euteleostomi</taxon>
        <taxon>Actinopterygii</taxon>
        <taxon>Neopterygii</taxon>
        <taxon>Teleostei</taxon>
        <taxon>Neoteleostei</taxon>
        <taxon>Acanthomorphata</taxon>
        <taxon>Ovalentaria</taxon>
        <taxon>Atherinomorphae</taxon>
        <taxon>Cyprinodontiformes</taxon>
        <taxon>Goodeidae</taxon>
        <taxon>Goodea</taxon>
    </lineage>
</organism>